<dbReference type="GO" id="GO:0005524">
    <property type="term" value="F:ATP binding"/>
    <property type="evidence" value="ECO:0007669"/>
    <property type="project" value="UniProtKB-UniRule"/>
</dbReference>
<evidence type="ECO:0000256" key="8">
    <source>
        <dbReference type="HAMAP-Rule" id="MF_00692"/>
    </source>
</evidence>
<dbReference type="GO" id="GO:0070733">
    <property type="term" value="F:AMPylase activity"/>
    <property type="evidence" value="ECO:0007669"/>
    <property type="project" value="UniProtKB-EC"/>
</dbReference>
<feature type="binding site" evidence="8">
    <location>
        <position position="90"/>
    </location>
    <ligand>
        <name>ATP</name>
        <dbReference type="ChEBI" id="CHEBI:30616"/>
    </ligand>
</feature>
<feature type="binding site" evidence="8">
    <location>
        <position position="259"/>
    </location>
    <ligand>
        <name>ATP</name>
        <dbReference type="ChEBI" id="CHEBI:30616"/>
    </ligand>
</feature>
<keyword evidence="2 8" id="KW-0808">Transferase</keyword>
<evidence type="ECO:0000256" key="1">
    <source>
        <dbReference type="ARBA" id="ARBA00009747"/>
    </source>
</evidence>
<comment type="catalytic activity">
    <reaction evidence="8">
        <text>L-seryl-[protein] + UTP = O-(5'-uridylyl)-L-seryl-[protein] + diphosphate</text>
        <dbReference type="Rhea" id="RHEA:64604"/>
        <dbReference type="Rhea" id="RHEA-COMP:9863"/>
        <dbReference type="Rhea" id="RHEA-COMP:16635"/>
        <dbReference type="ChEBI" id="CHEBI:29999"/>
        <dbReference type="ChEBI" id="CHEBI:33019"/>
        <dbReference type="ChEBI" id="CHEBI:46398"/>
        <dbReference type="ChEBI" id="CHEBI:156051"/>
    </reaction>
</comment>
<keyword evidence="5 8" id="KW-0547">Nucleotide-binding</keyword>
<comment type="catalytic activity">
    <reaction evidence="8">
        <text>L-threonyl-[protein] + ATP = 3-O-(5'-adenylyl)-L-threonyl-[protein] + diphosphate</text>
        <dbReference type="Rhea" id="RHEA:54292"/>
        <dbReference type="Rhea" id="RHEA-COMP:11060"/>
        <dbReference type="Rhea" id="RHEA-COMP:13847"/>
        <dbReference type="ChEBI" id="CHEBI:30013"/>
        <dbReference type="ChEBI" id="CHEBI:30616"/>
        <dbReference type="ChEBI" id="CHEBI:33019"/>
        <dbReference type="ChEBI" id="CHEBI:138113"/>
        <dbReference type="EC" id="2.7.7.108"/>
    </reaction>
</comment>
<name>A0A916VQI0_9RHOB</name>
<keyword evidence="4 8" id="KW-0479">Metal-binding</keyword>
<feature type="binding site" evidence="8">
    <location>
        <position position="259"/>
    </location>
    <ligand>
        <name>Mg(2+)</name>
        <dbReference type="ChEBI" id="CHEBI:18420"/>
    </ligand>
</feature>
<feature type="binding site" evidence="8">
    <location>
        <position position="250"/>
    </location>
    <ligand>
        <name>Mg(2+)</name>
        <dbReference type="ChEBI" id="CHEBI:18420"/>
    </ligand>
</feature>
<feature type="active site" description="Proton acceptor" evidence="8">
    <location>
        <position position="249"/>
    </location>
</feature>
<keyword evidence="10" id="KW-1185">Reference proteome</keyword>
<dbReference type="AlphaFoldDB" id="A0A916VQI0"/>
<keyword evidence="7 8" id="KW-0460">Magnesium</keyword>
<keyword evidence="3 8" id="KW-0548">Nucleotidyltransferase</keyword>
<dbReference type="EC" id="2.7.7.108" evidence="8"/>
<dbReference type="NCBIfam" id="NF000658">
    <property type="entry name" value="PRK00029.1"/>
    <property type="match status" value="1"/>
</dbReference>
<dbReference type="EMBL" id="BMKA01000002">
    <property type="protein sequence ID" value="GGA18212.1"/>
    <property type="molecule type" value="Genomic_DNA"/>
</dbReference>
<comment type="catalytic activity">
    <reaction evidence="8">
        <text>L-histidyl-[protein] + UTP = N(tele)-(5'-uridylyl)-L-histidyl-[protein] + diphosphate</text>
        <dbReference type="Rhea" id="RHEA:83891"/>
        <dbReference type="Rhea" id="RHEA-COMP:9745"/>
        <dbReference type="Rhea" id="RHEA-COMP:20239"/>
        <dbReference type="ChEBI" id="CHEBI:29979"/>
        <dbReference type="ChEBI" id="CHEBI:33019"/>
        <dbReference type="ChEBI" id="CHEBI:46398"/>
        <dbReference type="ChEBI" id="CHEBI:233474"/>
    </reaction>
</comment>
<protein>
    <recommendedName>
        <fullName evidence="8">Protein nucleotidyltransferase YdiU</fullName>
        <ecNumber evidence="8">2.7.7.-</ecNumber>
    </recommendedName>
    <alternativeName>
        <fullName evidence="8">Protein adenylyltransferase YdiU</fullName>
        <ecNumber evidence="8">2.7.7.108</ecNumber>
    </alternativeName>
    <alternativeName>
        <fullName evidence="8">Protein uridylyltransferase YdiU</fullName>
        <ecNumber evidence="8">2.7.7.-</ecNumber>
    </alternativeName>
</protein>
<evidence type="ECO:0000256" key="7">
    <source>
        <dbReference type="ARBA" id="ARBA00022842"/>
    </source>
</evidence>
<reference evidence="9" key="1">
    <citation type="journal article" date="2014" name="Int. J. Syst. Evol. Microbiol.">
        <title>Complete genome sequence of Corynebacterium casei LMG S-19264T (=DSM 44701T), isolated from a smear-ripened cheese.</title>
        <authorList>
            <consortium name="US DOE Joint Genome Institute (JGI-PGF)"/>
            <person name="Walter F."/>
            <person name="Albersmeier A."/>
            <person name="Kalinowski J."/>
            <person name="Ruckert C."/>
        </authorList>
    </citation>
    <scope>NUCLEOTIDE SEQUENCE</scope>
    <source>
        <strain evidence="9">CGMCC 1.15880</strain>
    </source>
</reference>
<organism evidence="9 10">
    <name type="scientific">Neptunicoccus cionae</name>
    <dbReference type="NCBI Taxonomy" id="2035344"/>
    <lineage>
        <taxon>Bacteria</taxon>
        <taxon>Pseudomonadati</taxon>
        <taxon>Pseudomonadota</taxon>
        <taxon>Alphaproteobacteria</taxon>
        <taxon>Rhodobacterales</taxon>
        <taxon>Paracoccaceae</taxon>
        <taxon>Neptunicoccus</taxon>
    </lineage>
</organism>
<feature type="binding site" evidence="8">
    <location>
        <position position="89"/>
    </location>
    <ligand>
        <name>ATP</name>
        <dbReference type="ChEBI" id="CHEBI:30616"/>
    </ligand>
</feature>
<dbReference type="EC" id="2.7.7.-" evidence="8"/>
<feature type="binding site" evidence="8">
    <location>
        <position position="87"/>
    </location>
    <ligand>
        <name>ATP</name>
        <dbReference type="ChEBI" id="CHEBI:30616"/>
    </ligand>
</feature>
<dbReference type="Proteomes" id="UP000628017">
    <property type="component" value="Unassembled WGS sequence"/>
</dbReference>
<dbReference type="GO" id="GO:0000287">
    <property type="term" value="F:magnesium ion binding"/>
    <property type="evidence" value="ECO:0007669"/>
    <property type="project" value="UniProtKB-UniRule"/>
</dbReference>
<reference evidence="9" key="2">
    <citation type="submission" date="2020-09" db="EMBL/GenBank/DDBJ databases">
        <authorList>
            <person name="Sun Q."/>
            <person name="Zhou Y."/>
        </authorList>
    </citation>
    <scope>NUCLEOTIDE SEQUENCE</scope>
    <source>
        <strain evidence="9">CGMCC 1.15880</strain>
    </source>
</reference>
<evidence type="ECO:0000256" key="5">
    <source>
        <dbReference type="ARBA" id="ARBA00022741"/>
    </source>
</evidence>
<dbReference type="Pfam" id="PF02696">
    <property type="entry name" value="SelO"/>
    <property type="match status" value="1"/>
</dbReference>
<proteinExistence type="inferred from homology"/>
<comment type="caution">
    <text evidence="9">The sequence shown here is derived from an EMBL/GenBank/DDBJ whole genome shotgun (WGS) entry which is preliminary data.</text>
</comment>
<evidence type="ECO:0000256" key="6">
    <source>
        <dbReference type="ARBA" id="ARBA00022840"/>
    </source>
</evidence>
<feature type="binding site" evidence="8">
    <location>
        <position position="173"/>
    </location>
    <ligand>
        <name>ATP</name>
        <dbReference type="ChEBI" id="CHEBI:30616"/>
    </ligand>
</feature>
<evidence type="ECO:0000256" key="4">
    <source>
        <dbReference type="ARBA" id="ARBA00022723"/>
    </source>
</evidence>
<dbReference type="RefSeq" id="WP_188673776.1">
    <property type="nucleotide sequence ID" value="NZ_BMKA01000002.1"/>
</dbReference>
<gene>
    <name evidence="8" type="primary">ydiU</name>
    <name evidence="8" type="synonym">selO</name>
    <name evidence="9" type="ORF">GCM10011498_18600</name>
</gene>
<dbReference type="PANTHER" id="PTHR32057:SF14">
    <property type="entry name" value="PROTEIN ADENYLYLTRANSFERASE SELO, MITOCHONDRIAL"/>
    <property type="match status" value="1"/>
</dbReference>
<dbReference type="PANTHER" id="PTHR32057">
    <property type="entry name" value="PROTEIN ADENYLYLTRANSFERASE SELO, MITOCHONDRIAL"/>
    <property type="match status" value="1"/>
</dbReference>
<feature type="binding site" evidence="8">
    <location>
        <position position="123"/>
    </location>
    <ligand>
        <name>ATP</name>
        <dbReference type="ChEBI" id="CHEBI:30616"/>
    </ligand>
</feature>
<feature type="binding site" evidence="8">
    <location>
        <position position="122"/>
    </location>
    <ligand>
        <name>ATP</name>
        <dbReference type="ChEBI" id="CHEBI:30616"/>
    </ligand>
</feature>
<evidence type="ECO:0000256" key="2">
    <source>
        <dbReference type="ARBA" id="ARBA00022679"/>
    </source>
</evidence>
<keyword evidence="8" id="KW-0464">Manganese</keyword>
<dbReference type="InterPro" id="IPR003846">
    <property type="entry name" value="SelO"/>
</dbReference>
<evidence type="ECO:0000313" key="9">
    <source>
        <dbReference type="EMBL" id="GGA18212.1"/>
    </source>
</evidence>
<evidence type="ECO:0000313" key="10">
    <source>
        <dbReference type="Proteomes" id="UP000628017"/>
    </source>
</evidence>
<feature type="binding site" evidence="8">
    <location>
        <position position="110"/>
    </location>
    <ligand>
        <name>ATP</name>
        <dbReference type="ChEBI" id="CHEBI:30616"/>
    </ligand>
</feature>
<sequence>MTGPAFDNSYARLPDGFFARVDPDQAPEPALIKLNTALAEKIGLDADWLSSEEGLAMLSGAAVAEGSEPLAMAYAGHQFGGWSPQLGDGRAHLLGEIVAPDGTRLDIQLKGSGATPFSRNGDGKAALGPVLREYIVSEFMAAVGVPTTRALAAVATGERVQRETGLPGAVLTRIAQSHVRVGTFQYFFAREQTENIQTLADYVIDRHYPAAKEAENPVLAMLEMVTERQAELIAKWMCLGFIHGVMNTDNMQVAGETIDYGPCAFMDSFHPNTVFSSIDRNGRYAWVNQPNIGVWNLSRLAEALLPVLHPDQDTAIKLAEGAVGPFSDKFNTALNNGFAAKLGIPVDPAFMQEMFKLMADQGCDFTLFFTALTRIAKGGPEDAFTALFVDPMEAQLWLGKWRKLHDPVLLPAMEAANPVFIPRNHRVEEAIQSALAGNFTPFQTLVSVVTNPYEPQPDHAEYESAPTPDQIVQQTFCGT</sequence>
<dbReference type="GO" id="GO:0030145">
    <property type="term" value="F:manganese ion binding"/>
    <property type="evidence" value="ECO:0007669"/>
    <property type="project" value="UniProtKB-UniRule"/>
</dbReference>
<dbReference type="HAMAP" id="MF_00692">
    <property type="entry name" value="SelO"/>
    <property type="match status" value="1"/>
</dbReference>
<comment type="function">
    <text evidence="8">Nucleotidyltransferase involved in the post-translational modification of proteins. It can catalyze the addition of adenosine monophosphate (AMP) or uridine monophosphate (UMP) to a protein, resulting in modifications known as AMPylation and UMPylation.</text>
</comment>
<comment type="cofactor">
    <cofactor evidence="8">
        <name>Mg(2+)</name>
        <dbReference type="ChEBI" id="CHEBI:18420"/>
    </cofactor>
    <cofactor evidence="8">
        <name>Mn(2+)</name>
        <dbReference type="ChEBI" id="CHEBI:29035"/>
    </cofactor>
</comment>
<evidence type="ECO:0000256" key="3">
    <source>
        <dbReference type="ARBA" id="ARBA00022695"/>
    </source>
</evidence>
<comment type="catalytic activity">
    <reaction evidence="8">
        <text>L-tyrosyl-[protein] + UTP = O-(5'-uridylyl)-L-tyrosyl-[protein] + diphosphate</text>
        <dbReference type="Rhea" id="RHEA:83887"/>
        <dbReference type="Rhea" id="RHEA-COMP:10136"/>
        <dbReference type="Rhea" id="RHEA-COMP:20238"/>
        <dbReference type="ChEBI" id="CHEBI:33019"/>
        <dbReference type="ChEBI" id="CHEBI:46398"/>
        <dbReference type="ChEBI" id="CHEBI:46858"/>
        <dbReference type="ChEBI" id="CHEBI:90602"/>
    </reaction>
</comment>
<keyword evidence="6 8" id="KW-0067">ATP-binding</keyword>
<comment type="similarity">
    <text evidence="1 8">Belongs to the SELO family.</text>
</comment>
<accession>A0A916VQI0</accession>
<feature type="binding site" evidence="8">
    <location>
        <position position="180"/>
    </location>
    <ligand>
        <name>ATP</name>
        <dbReference type="ChEBI" id="CHEBI:30616"/>
    </ligand>
</feature>
<comment type="catalytic activity">
    <reaction evidence="8">
        <text>L-tyrosyl-[protein] + ATP = O-(5'-adenylyl)-L-tyrosyl-[protein] + diphosphate</text>
        <dbReference type="Rhea" id="RHEA:54288"/>
        <dbReference type="Rhea" id="RHEA-COMP:10136"/>
        <dbReference type="Rhea" id="RHEA-COMP:13846"/>
        <dbReference type="ChEBI" id="CHEBI:30616"/>
        <dbReference type="ChEBI" id="CHEBI:33019"/>
        <dbReference type="ChEBI" id="CHEBI:46858"/>
        <dbReference type="ChEBI" id="CHEBI:83624"/>
        <dbReference type="EC" id="2.7.7.108"/>
    </reaction>
</comment>
<comment type="catalytic activity">
    <reaction evidence="8">
        <text>L-seryl-[protein] + ATP = 3-O-(5'-adenylyl)-L-seryl-[protein] + diphosphate</text>
        <dbReference type="Rhea" id="RHEA:58120"/>
        <dbReference type="Rhea" id="RHEA-COMP:9863"/>
        <dbReference type="Rhea" id="RHEA-COMP:15073"/>
        <dbReference type="ChEBI" id="CHEBI:29999"/>
        <dbReference type="ChEBI" id="CHEBI:30616"/>
        <dbReference type="ChEBI" id="CHEBI:33019"/>
        <dbReference type="ChEBI" id="CHEBI:142516"/>
        <dbReference type="EC" id="2.7.7.108"/>
    </reaction>
</comment>